<comment type="caution">
    <text evidence="2">The sequence shown here is derived from an EMBL/GenBank/DDBJ whole genome shotgun (WGS) entry which is preliminary data.</text>
</comment>
<organism evidence="2 3">
    <name type="scientific">Mycena rosella</name>
    <name type="common">Pink bonnet</name>
    <name type="synonym">Agaricus rosellus</name>
    <dbReference type="NCBI Taxonomy" id="1033263"/>
    <lineage>
        <taxon>Eukaryota</taxon>
        <taxon>Fungi</taxon>
        <taxon>Dikarya</taxon>
        <taxon>Basidiomycota</taxon>
        <taxon>Agaricomycotina</taxon>
        <taxon>Agaricomycetes</taxon>
        <taxon>Agaricomycetidae</taxon>
        <taxon>Agaricales</taxon>
        <taxon>Marasmiineae</taxon>
        <taxon>Mycenaceae</taxon>
        <taxon>Mycena</taxon>
    </lineage>
</organism>
<gene>
    <name evidence="2" type="ORF">B0H17DRAFT_1149750</name>
</gene>
<dbReference type="AlphaFoldDB" id="A0AAD7BY76"/>
<feature type="region of interest" description="Disordered" evidence="1">
    <location>
        <begin position="442"/>
        <end position="494"/>
    </location>
</feature>
<reference evidence="2" key="1">
    <citation type="submission" date="2023-03" db="EMBL/GenBank/DDBJ databases">
        <title>Massive genome expansion in bonnet fungi (Mycena s.s.) driven by repeated elements and novel gene families across ecological guilds.</title>
        <authorList>
            <consortium name="Lawrence Berkeley National Laboratory"/>
            <person name="Harder C.B."/>
            <person name="Miyauchi S."/>
            <person name="Viragh M."/>
            <person name="Kuo A."/>
            <person name="Thoen E."/>
            <person name="Andreopoulos B."/>
            <person name="Lu D."/>
            <person name="Skrede I."/>
            <person name="Drula E."/>
            <person name="Henrissat B."/>
            <person name="Morin E."/>
            <person name="Kohler A."/>
            <person name="Barry K."/>
            <person name="LaButti K."/>
            <person name="Morin E."/>
            <person name="Salamov A."/>
            <person name="Lipzen A."/>
            <person name="Mereny Z."/>
            <person name="Hegedus B."/>
            <person name="Baldrian P."/>
            <person name="Stursova M."/>
            <person name="Weitz H."/>
            <person name="Taylor A."/>
            <person name="Grigoriev I.V."/>
            <person name="Nagy L.G."/>
            <person name="Martin F."/>
            <person name="Kauserud H."/>
        </authorList>
    </citation>
    <scope>NUCLEOTIDE SEQUENCE</scope>
    <source>
        <strain evidence="2">CBHHK067</strain>
    </source>
</reference>
<accession>A0AAD7BY76</accession>
<protein>
    <submittedName>
        <fullName evidence="2">Uncharacterized protein</fullName>
    </submittedName>
</protein>
<sequence length="582" mass="63306">MARVKIAIEPDKLAEFGNISLDQDTQDARVMGMLQVTPAPPITMVHAPSEANYMSLNAREAARSAGSGSEFVVLGEIVNGDSELSILLPLGCNMHIRAEKETNSCCAPRCARNPAADSDSIPAQILKSKMAREQIYRPFLELHGRRINFGIGNNIRISVIGSAAAVDVRVVLPWILSKGTVGPITPRHFFPRAEPTLRSPPIRRDPRFGESTPRINRRTSGRGTRVMVLVVRGCLALSAVTNAVRERQTDGPKGEAGGSWISAYGETERRDAHRSGDVDILGIASRDREKHGVEALGRGGRSLQGIGVVSGIMSGSRVRTRAGDDLARRSPRAVKIRATIVRQERECFLQSARPFWDDPEDRDARRSGLAAGKAVQRCSWGRTKRASSVSMAKEEHTETLGFGVVSTRTIPERCRRLLSVACVAAGWGPRFIVRGDSASADSPALATSVRRVPSPPPGGIPMGSDMARSSPSSDESPDIHEKKMSAWSRSRSQPQTCGRRGYTCSWIRNAHAGDRMSATKPQKGCAWDSKVTSETYRAMSSRTLLISICPATTIRESSREVVKEGIRWQAEALQNVAEPGVF</sequence>
<dbReference type="Proteomes" id="UP001221757">
    <property type="component" value="Unassembled WGS sequence"/>
</dbReference>
<evidence type="ECO:0000313" key="2">
    <source>
        <dbReference type="EMBL" id="KAJ7634052.1"/>
    </source>
</evidence>
<proteinExistence type="predicted"/>
<keyword evidence="3" id="KW-1185">Reference proteome</keyword>
<dbReference type="EMBL" id="JARKIE010000475">
    <property type="protein sequence ID" value="KAJ7634052.1"/>
    <property type="molecule type" value="Genomic_DNA"/>
</dbReference>
<evidence type="ECO:0000256" key="1">
    <source>
        <dbReference type="SAM" id="MobiDB-lite"/>
    </source>
</evidence>
<evidence type="ECO:0000313" key="3">
    <source>
        <dbReference type="Proteomes" id="UP001221757"/>
    </source>
</evidence>
<name>A0AAD7BY76_MYCRO</name>
<feature type="region of interest" description="Disordered" evidence="1">
    <location>
        <begin position="192"/>
        <end position="218"/>
    </location>
</feature>